<keyword evidence="5" id="KW-0812">Transmembrane</keyword>
<evidence type="ECO:0000256" key="5">
    <source>
        <dbReference type="SAM" id="Phobius"/>
    </source>
</evidence>
<name>A0A9W9EID3_9EURO</name>
<dbReference type="AlphaFoldDB" id="A0A9W9EID3"/>
<dbReference type="InterPro" id="IPR001138">
    <property type="entry name" value="Zn2Cys6_DnaBD"/>
</dbReference>
<dbReference type="Proteomes" id="UP001149074">
    <property type="component" value="Unassembled WGS sequence"/>
</dbReference>
<dbReference type="InterPro" id="IPR021858">
    <property type="entry name" value="Fun_TF"/>
</dbReference>
<comment type="caution">
    <text evidence="7">The sequence shown here is derived from an EMBL/GenBank/DDBJ whole genome shotgun (WGS) entry which is preliminary data.</text>
</comment>
<dbReference type="SUPFAM" id="SSF57701">
    <property type="entry name" value="Zn2/Cys6 DNA-binding domain"/>
    <property type="match status" value="1"/>
</dbReference>
<dbReference type="CDD" id="cd00067">
    <property type="entry name" value="GAL4"/>
    <property type="match status" value="1"/>
</dbReference>
<dbReference type="OrthoDB" id="5376287at2759"/>
<organism evidence="7 8">
    <name type="scientific">Penicillium argentinense</name>
    <dbReference type="NCBI Taxonomy" id="1131581"/>
    <lineage>
        <taxon>Eukaryota</taxon>
        <taxon>Fungi</taxon>
        <taxon>Dikarya</taxon>
        <taxon>Ascomycota</taxon>
        <taxon>Pezizomycotina</taxon>
        <taxon>Eurotiomycetes</taxon>
        <taxon>Eurotiomycetidae</taxon>
        <taxon>Eurotiales</taxon>
        <taxon>Aspergillaceae</taxon>
        <taxon>Penicillium</taxon>
    </lineage>
</organism>
<dbReference type="RefSeq" id="XP_056468836.1">
    <property type="nucleotide sequence ID" value="XM_056623848.1"/>
</dbReference>
<reference evidence="7" key="1">
    <citation type="submission" date="2022-11" db="EMBL/GenBank/DDBJ databases">
        <authorList>
            <person name="Petersen C."/>
        </authorList>
    </citation>
    <scope>NUCLEOTIDE SEQUENCE</scope>
    <source>
        <strain evidence="7">IBT 30761</strain>
    </source>
</reference>
<evidence type="ECO:0000259" key="6">
    <source>
        <dbReference type="PROSITE" id="PS50048"/>
    </source>
</evidence>
<evidence type="ECO:0000256" key="2">
    <source>
        <dbReference type="ARBA" id="ARBA00023125"/>
    </source>
</evidence>
<dbReference type="InterPro" id="IPR036864">
    <property type="entry name" value="Zn2-C6_fun-type_DNA-bd_sf"/>
</dbReference>
<dbReference type="SMART" id="SM00066">
    <property type="entry name" value="GAL4"/>
    <property type="match status" value="1"/>
</dbReference>
<evidence type="ECO:0000256" key="4">
    <source>
        <dbReference type="ARBA" id="ARBA00023242"/>
    </source>
</evidence>
<protein>
    <recommendedName>
        <fullName evidence="6">Zn(2)-C6 fungal-type domain-containing protein</fullName>
    </recommendedName>
</protein>
<keyword evidence="2" id="KW-0238">DNA-binding</keyword>
<dbReference type="Gene3D" id="4.10.240.10">
    <property type="entry name" value="Zn(2)-C6 fungal-type DNA-binding domain"/>
    <property type="match status" value="1"/>
</dbReference>
<keyword evidence="1" id="KW-0805">Transcription regulation</keyword>
<feature type="domain" description="Zn(2)-C6 fungal-type" evidence="6">
    <location>
        <begin position="7"/>
        <end position="37"/>
    </location>
</feature>
<sequence>MRTLRRSCAACAKLKHRCDLRTPRCSRCIKRKVLCVYANEPSAPPVATGSCNGALIGLSNGSSTLDSYRFGSFDPFDSYPPTRLPREQVQRLIYSFLHKIAFQYYPLDLSTTSNPFLVSWWPLALGDPALFHVSLQTACLDEERSAQKGFQSSEILMADSVSLLRRKIGNTSLAVQDGTINSVITLATIEFGKGNYETSKIHIEGVKRLVDLRGGISSVRQTSPLTARMVSWVSLLVMGHPQFETQDDAGMGDGIPPISEWQIESVATPNNNTNEVIDVNVVVDYEVMNIFIRLRNVFERTRRVPFTATQLHDLTCFVVHRLLSSSHEEFDTYSSVTTQCLQYALVIYMFSVQGPTYYTHAVILDSTIAKFMRNLQRLENISQGCGTLTVWFLAVGMIASVGTAYYGWFTEAARAMAISLHIEDSTDALVRIKSVLWLGKSTDGFYFPLSLGSPH</sequence>
<accession>A0A9W9EID3</accession>
<keyword evidence="4" id="KW-0539">Nucleus</keyword>
<evidence type="ECO:0000256" key="3">
    <source>
        <dbReference type="ARBA" id="ARBA00023163"/>
    </source>
</evidence>
<evidence type="ECO:0000313" key="8">
    <source>
        <dbReference type="Proteomes" id="UP001149074"/>
    </source>
</evidence>
<dbReference type="GO" id="GO:0000981">
    <property type="term" value="F:DNA-binding transcription factor activity, RNA polymerase II-specific"/>
    <property type="evidence" value="ECO:0007669"/>
    <property type="project" value="InterPro"/>
</dbReference>
<dbReference type="GO" id="GO:0008270">
    <property type="term" value="F:zinc ion binding"/>
    <property type="evidence" value="ECO:0007669"/>
    <property type="project" value="InterPro"/>
</dbReference>
<evidence type="ECO:0000313" key="7">
    <source>
        <dbReference type="EMBL" id="KAJ5082314.1"/>
    </source>
</evidence>
<proteinExistence type="predicted"/>
<dbReference type="GO" id="GO:0003677">
    <property type="term" value="F:DNA binding"/>
    <property type="evidence" value="ECO:0007669"/>
    <property type="project" value="UniProtKB-KW"/>
</dbReference>
<dbReference type="PANTHER" id="PTHR37540:SF5">
    <property type="entry name" value="TRANSCRIPTION FACTOR DOMAIN-CONTAINING PROTEIN"/>
    <property type="match status" value="1"/>
</dbReference>
<evidence type="ECO:0000256" key="1">
    <source>
        <dbReference type="ARBA" id="ARBA00023015"/>
    </source>
</evidence>
<dbReference type="Pfam" id="PF11951">
    <property type="entry name" value="Fungal_trans_2"/>
    <property type="match status" value="1"/>
</dbReference>
<keyword evidence="5" id="KW-1133">Transmembrane helix</keyword>
<feature type="transmembrane region" description="Helical" evidence="5">
    <location>
        <begin position="388"/>
        <end position="409"/>
    </location>
</feature>
<keyword evidence="5" id="KW-0472">Membrane</keyword>
<reference evidence="7" key="2">
    <citation type="journal article" date="2023" name="IMA Fungus">
        <title>Comparative genomic study of the Penicillium genus elucidates a diverse pangenome and 15 lateral gene transfer events.</title>
        <authorList>
            <person name="Petersen C."/>
            <person name="Sorensen T."/>
            <person name="Nielsen M.R."/>
            <person name="Sondergaard T.E."/>
            <person name="Sorensen J.L."/>
            <person name="Fitzpatrick D.A."/>
            <person name="Frisvad J.C."/>
            <person name="Nielsen K.L."/>
        </authorList>
    </citation>
    <scope>NUCLEOTIDE SEQUENCE</scope>
    <source>
        <strain evidence="7">IBT 30761</strain>
    </source>
</reference>
<dbReference type="Pfam" id="PF00172">
    <property type="entry name" value="Zn_clus"/>
    <property type="match status" value="1"/>
</dbReference>
<keyword evidence="8" id="KW-1185">Reference proteome</keyword>
<dbReference type="GeneID" id="81362827"/>
<dbReference type="PROSITE" id="PS50048">
    <property type="entry name" value="ZN2_CY6_FUNGAL_2"/>
    <property type="match status" value="1"/>
</dbReference>
<dbReference type="EMBL" id="JAPQKI010000011">
    <property type="protein sequence ID" value="KAJ5082314.1"/>
    <property type="molecule type" value="Genomic_DNA"/>
</dbReference>
<dbReference type="PANTHER" id="PTHR37540">
    <property type="entry name" value="TRANSCRIPTION FACTOR (ACR-2), PUTATIVE-RELATED-RELATED"/>
    <property type="match status" value="1"/>
</dbReference>
<keyword evidence="3" id="KW-0804">Transcription</keyword>
<dbReference type="PROSITE" id="PS00463">
    <property type="entry name" value="ZN2_CY6_FUNGAL_1"/>
    <property type="match status" value="1"/>
</dbReference>
<gene>
    <name evidence="7" type="ORF">N7532_011357</name>
</gene>